<dbReference type="PROSITE" id="PS51686">
    <property type="entry name" value="SAM_MT_RSMB_NOP"/>
    <property type="match status" value="1"/>
</dbReference>
<keyword evidence="2 5" id="KW-0808">Transferase</keyword>
<feature type="compositionally biased region" description="Basic and acidic residues" evidence="6">
    <location>
        <begin position="602"/>
        <end position="618"/>
    </location>
</feature>
<evidence type="ECO:0000259" key="7">
    <source>
        <dbReference type="PROSITE" id="PS51686"/>
    </source>
</evidence>
<evidence type="ECO:0000256" key="5">
    <source>
        <dbReference type="PROSITE-ProRule" id="PRU01023"/>
    </source>
</evidence>
<evidence type="ECO:0000313" key="8">
    <source>
        <dbReference type="EMBL" id="GBE62077.1"/>
    </source>
</evidence>
<sequence>MEQEIVGQSADSGDNAPVDTAQADTAAGDARAPAGRLGWRSRCREMQGVSRRRKADRNGAAGDQPRERVAYSDEIANNPEFERYYQDQRICPPEEWEDFMAACRRSIPISFRINTSAHLWRHTIRRLAALSHANDDICLSVGLSYTPDVPKLEPGTSLCYQLKPDKSSLRKNDKVIEFRRCLIDEDNRGAVMRQELVSMLPVIYLDPQPHENIVDLCAAPGMKFLQILDTVNTALQYRDGQPPCSNRGVIIGNDVCQHRVSTLSHHMKSVSCPSAAVTNFDASRFPYLFSTSGEKLLFDRVLADVPCSCDGTTRKAPELWSSWKPTSGLHMHRLQLTIVKRALQLLKPGGVMVYSTCSLNPLENEAIASYVASEGRREHGVELLPLQPLPNFKVSPGLTEWLVPNPDGGYFKSYEEVPAPLSHRVSASMFRSPEWGEEQARCVMRVLPHQNDTGGFFLFKVRKMGSAMPADQGERPQEIRPINVAMPQPRPSVSLKRGAKLLHDYIRYCDVFPDMFDTICRFYGIEGDNRKAFRRVLVTKRHCQKNCFLVGAVDSAALFQRRKSQKSQPRDGASSTRAGSPIADGEPQDVQEDNEDQPEESDVVKDEHKQHPDTKSEGVSDSVDSAEDAAQASTNSDNKCWEPCRYAQLGTRVLSKMTSKATSDSPCEMRISQEGSLALLQFISRRVVFANAAFCADFKESMPVQELLKHEQLGNIQGLDSCRQSGKLESGGCVVIVVPTWGRCRIPASGVSVTLADGIVVSHDNTLQPEVPDMDARPIAASVPDIMDVIPVSCIISDMGTLLAYASPQIIKLLQSVTT</sequence>
<name>A0A2H6KGH1_9APIC</name>
<dbReference type="RefSeq" id="XP_028868320.1">
    <property type="nucleotide sequence ID" value="XM_029012487.1"/>
</dbReference>
<dbReference type="PRINTS" id="PR02008">
    <property type="entry name" value="RCMTFAMILY"/>
</dbReference>
<dbReference type="Gene3D" id="3.40.50.150">
    <property type="entry name" value="Vaccinia Virus protein VP39"/>
    <property type="match status" value="1"/>
</dbReference>
<dbReference type="SUPFAM" id="SSF53335">
    <property type="entry name" value="S-adenosyl-L-methionine-dependent methyltransferases"/>
    <property type="match status" value="1"/>
</dbReference>
<dbReference type="InterPro" id="IPR001678">
    <property type="entry name" value="MeTrfase_RsmB-F_NOP2_dom"/>
</dbReference>
<dbReference type="EMBL" id="BDSA01000004">
    <property type="protein sequence ID" value="GBE62077.1"/>
    <property type="molecule type" value="Genomic_DNA"/>
</dbReference>
<dbReference type="PANTHER" id="PTHR22808:SF1">
    <property type="entry name" value="RNA CYTOSINE-C(5)-METHYLTRANSFERASE NSUN2-RELATED"/>
    <property type="match status" value="1"/>
</dbReference>
<feature type="region of interest" description="Disordered" evidence="6">
    <location>
        <begin position="1"/>
        <end position="67"/>
    </location>
</feature>
<dbReference type="InterPro" id="IPR023267">
    <property type="entry name" value="RCMT"/>
</dbReference>
<dbReference type="VEuPathDB" id="PiroplasmaDB:BOVATA_035700"/>
<feature type="compositionally biased region" description="Acidic residues" evidence="6">
    <location>
        <begin position="586"/>
        <end position="601"/>
    </location>
</feature>
<dbReference type="GeneID" id="39875847"/>
<evidence type="ECO:0000256" key="4">
    <source>
        <dbReference type="ARBA" id="ARBA00022884"/>
    </source>
</evidence>
<dbReference type="InterPro" id="IPR049560">
    <property type="entry name" value="MeTrfase_RsmB-F_NOP2_cat"/>
</dbReference>
<dbReference type="GO" id="GO:0003723">
    <property type="term" value="F:RNA binding"/>
    <property type="evidence" value="ECO:0007669"/>
    <property type="project" value="UniProtKB-UniRule"/>
</dbReference>
<dbReference type="AlphaFoldDB" id="A0A2H6KGH1"/>
<reference evidence="8 9" key="1">
    <citation type="journal article" date="2017" name="BMC Genomics">
        <title>Whole-genome assembly of Babesia ovata and comparative genomics between closely related pathogens.</title>
        <authorList>
            <person name="Yamagishi J."/>
            <person name="Asada M."/>
            <person name="Hakimi H."/>
            <person name="Tanaka T.Q."/>
            <person name="Sugimoto C."/>
            <person name="Kawazu S."/>
        </authorList>
    </citation>
    <scope>NUCLEOTIDE SEQUENCE [LARGE SCALE GENOMIC DNA]</scope>
    <source>
        <strain evidence="8 9">Miyake</strain>
    </source>
</reference>
<organism evidence="8 9">
    <name type="scientific">Babesia ovata</name>
    <dbReference type="NCBI Taxonomy" id="189622"/>
    <lineage>
        <taxon>Eukaryota</taxon>
        <taxon>Sar</taxon>
        <taxon>Alveolata</taxon>
        <taxon>Apicomplexa</taxon>
        <taxon>Aconoidasida</taxon>
        <taxon>Piroplasmida</taxon>
        <taxon>Babesiidae</taxon>
        <taxon>Babesia</taxon>
    </lineage>
</organism>
<evidence type="ECO:0000313" key="9">
    <source>
        <dbReference type="Proteomes" id="UP000236319"/>
    </source>
</evidence>
<feature type="binding site" evidence="5">
    <location>
        <position position="304"/>
    </location>
    <ligand>
        <name>S-adenosyl-L-methionine</name>
        <dbReference type="ChEBI" id="CHEBI:59789"/>
    </ligand>
</feature>
<dbReference type="Proteomes" id="UP000236319">
    <property type="component" value="Unassembled WGS sequence"/>
</dbReference>
<keyword evidence="9" id="KW-1185">Reference proteome</keyword>
<feature type="active site" description="Nucleophile" evidence="5">
    <location>
        <position position="357"/>
    </location>
</feature>
<evidence type="ECO:0000256" key="2">
    <source>
        <dbReference type="ARBA" id="ARBA00022679"/>
    </source>
</evidence>
<evidence type="ECO:0000256" key="3">
    <source>
        <dbReference type="ARBA" id="ARBA00022691"/>
    </source>
</evidence>
<gene>
    <name evidence="8" type="ORF">BOVATA_035700</name>
</gene>
<dbReference type="PANTHER" id="PTHR22808">
    <property type="entry name" value="NCL1 YEAST -RELATED NOL1/NOP2/FMU SUN DOMAIN-CONTAINING"/>
    <property type="match status" value="1"/>
</dbReference>
<dbReference type="GO" id="GO:0001510">
    <property type="term" value="P:RNA methylation"/>
    <property type="evidence" value="ECO:0007669"/>
    <property type="project" value="InterPro"/>
</dbReference>
<dbReference type="InterPro" id="IPR029063">
    <property type="entry name" value="SAM-dependent_MTases_sf"/>
</dbReference>
<feature type="domain" description="SAM-dependent MTase RsmB/NOP-type" evidence="7">
    <location>
        <begin position="99"/>
        <end position="464"/>
    </location>
</feature>
<evidence type="ECO:0000256" key="1">
    <source>
        <dbReference type="ARBA" id="ARBA00022603"/>
    </source>
</evidence>
<feature type="region of interest" description="Disordered" evidence="6">
    <location>
        <begin position="561"/>
        <end position="637"/>
    </location>
</feature>
<dbReference type="Pfam" id="PF01189">
    <property type="entry name" value="Methyltr_RsmB-F"/>
    <property type="match status" value="1"/>
</dbReference>
<keyword evidence="4 5" id="KW-0694">RNA-binding</keyword>
<evidence type="ECO:0000256" key="6">
    <source>
        <dbReference type="SAM" id="MobiDB-lite"/>
    </source>
</evidence>
<protein>
    <submittedName>
        <fullName evidence="8">NOL1 NOP2 sun family protein</fullName>
    </submittedName>
</protein>
<dbReference type="GO" id="GO:0008173">
    <property type="term" value="F:RNA methyltransferase activity"/>
    <property type="evidence" value="ECO:0007669"/>
    <property type="project" value="InterPro"/>
</dbReference>
<feature type="compositionally biased region" description="Low complexity" evidence="6">
    <location>
        <begin position="20"/>
        <end position="36"/>
    </location>
</feature>
<proteinExistence type="inferred from homology"/>
<keyword evidence="3 5" id="KW-0949">S-adenosyl-L-methionine</keyword>
<feature type="binding site" evidence="5">
    <location>
        <position position="254"/>
    </location>
    <ligand>
        <name>S-adenosyl-L-methionine</name>
        <dbReference type="ChEBI" id="CHEBI:59789"/>
    </ligand>
</feature>
<accession>A0A2H6KGH1</accession>
<comment type="caution">
    <text evidence="5">Lacks conserved residue(s) required for the propagation of feature annotation.</text>
</comment>
<comment type="caution">
    <text evidence="8">The sequence shown here is derived from an EMBL/GenBank/DDBJ whole genome shotgun (WGS) entry which is preliminary data.</text>
</comment>
<keyword evidence="1 5" id="KW-0489">Methyltransferase</keyword>
<dbReference type="OrthoDB" id="6093671at2759"/>
<feature type="binding site" evidence="5">
    <location>
        <position position="281"/>
    </location>
    <ligand>
        <name>S-adenosyl-L-methionine</name>
        <dbReference type="ChEBI" id="CHEBI:59789"/>
    </ligand>
</feature>
<comment type="similarity">
    <text evidence="5">Belongs to the class I-like SAM-binding methyltransferase superfamily. RsmB/NOP family.</text>
</comment>